<dbReference type="EMBL" id="JAHBMH010000044">
    <property type="protein sequence ID" value="KAK1936028.1"/>
    <property type="molecule type" value="Genomic_DNA"/>
</dbReference>
<proteinExistence type="predicted"/>
<reference evidence="5" key="1">
    <citation type="journal article" date="2014" name="Nucleic Acids Res.">
        <title>The evolutionary dynamics of variant antigen genes in Babesia reveal a history of genomic innovation underlying host-parasite interaction.</title>
        <authorList>
            <person name="Jackson A.P."/>
            <person name="Otto T.D."/>
            <person name="Darby A."/>
            <person name="Ramaprasad A."/>
            <person name="Xia D."/>
            <person name="Echaide I.E."/>
            <person name="Farber M."/>
            <person name="Gahlot S."/>
            <person name="Gamble J."/>
            <person name="Gupta D."/>
            <person name="Gupta Y."/>
            <person name="Jackson L."/>
            <person name="Malandrin L."/>
            <person name="Malas T.B."/>
            <person name="Moussa E."/>
            <person name="Nair M."/>
            <person name="Reid A.J."/>
            <person name="Sanders M."/>
            <person name="Sharma J."/>
            <person name="Tracey A."/>
            <person name="Quail M.A."/>
            <person name="Weir W."/>
            <person name="Wastling J.M."/>
            <person name="Hall N."/>
            <person name="Willadsen P."/>
            <person name="Lingelbach K."/>
            <person name="Shiels B."/>
            <person name="Tait A."/>
            <person name="Berriman M."/>
            <person name="Allred D.R."/>
            <person name="Pain A."/>
        </authorList>
    </citation>
    <scope>NUCLEOTIDE SEQUENCE</scope>
    <source>
        <strain evidence="5">1802A</strain>
    </source>
</reference>
<reference evidence="5" key="2">
    <citation type="submission" date="2021-05" db="EMBL/GenBank/DDBJ databases">
        <authorList>
            <person name="Pain A."/>
        </authorList>
    </citation>
    <scope>NUCLEOTIDE SEQUENCE</scope>
    <source>
        <strain evidence="5">1802A</strain>
    </source>
</reference>
<dbReference type="GO" id="GO:0003746">
    <property type="term" value="F:translation elongation factor activity"/>
    <property type="evidence" value="ECO:0007669"/>
    <property type="project" value="UniProtKB-KW"/>
</dbReference>
<evidence type="ECO:0000256" key="3">
    <source>
        <dbReference type="SAM" id="MobiDB-lite"/>
    </source>
</evidence>
<dbReference type="GO" id="GO:0005525">
    <property type="term" value="F:GTP binding"/>
    <property type="evidence" value="ECO:0007669"/>
    <property type="project" value="UniProtKB-KW"/>
</dbReference>
<dbReference type="SMART" id="SM00838">
    <property type="entry name" value="EFG_C"/>
    <property type="match status" value="1"/>
</dbReference>
<keyword evidence="5" id="KW-0251">Elongation factor</keyword>
<dbReference type="SUPFAM" id="SSF52540">
    <property type="entry name" value="P-loop containing nucleoside triphosphate hydrolases"/>
    <property type="match status" value="1"/>
</dbReference>
<dbReference type="PANTHER" id="PTHR42908:SF3">
    <property type="entry name" value="ELONGATION FACTOR-LIKE GTPASE 1"/>
    <property type="match status" value="1"/>
</dbReference>
<dbReference type="Pfam" id="PF00009">
    <property type="entry name" value="GTP_EFTU"/>
    <property type="match status" value="1"/>
</dbReference>
<keyword evidence="1" id="KW-0547">Nucleotide-binding</keyword>
<feature type="domain" description="Tr-type G" evidence="4">
    <location>
        <begin position="12"/>
        <end position="249"/>
    </location>
</feature>
<dbReference type="GO" id="GO:1990904">
    <property type="term" value="C:ribonucleoprotein complex"/>
    <property type="evidence" value="ECO:0007669"/>
    <property type="project" value="TreeGrafter"/>
</dbReference>
<dbReference type="Gene3D" id="3.30.70.870">
    <property type="entry name" value="Elongation Factor G (Translational Gtpase), domain 3"/>
    <property type="match status" value="1"/>
</dbReference>
<comment type="caution">
    <text evidence="5">The sequence shown here is derived from an EMBL/GenBank/DDBJ whole genome shotgun (WGS) entry which is preliminary data.</text>
</comment>
<keyword evidence="6" id="KW-1185">Reference proteome</keyword>
<dbReference type="InterPro" id="IPR000640">
    <property type="entry name" value="EFG_V-like"/>
</dbReference>
<dbReference type="SUPFAM" id="SSF50447">
    <property type="entry name" value="Translation proteins"/>
    <property type="match status" value="1"/>
</dbReference>
<evidence type="ECO:0000256" key="2">
    <source>
        <dbReference type="ARBA" id="ARBA00023134"/>
    </source>
</evidence>
<organism evidence="5 6">
    <name type="scientific">Babesia divergens</name>
    <dbReference type="NCBI Taxonomy" id="32595"/>
    <lineage>
        <taxon>Eukaryota</taxon>
        <taxon>Sar</taxon>
        <taxon>Alveolata</taxon>
        <taxon>Apicomplexa</taxon>
        <taxon>Aconoidasida</taxon>
        <taxon>Piroplasmida</taxon>
        <taxon>Babesiidae</taxon>
        <taxon>Babesia</taxon>
    </lineage>
</organism>
<dbReference type="GO" id="GO:0042256">
    <property type="term" value="P:cytosolic ribosome assembly"/>
    <property type="evidence" value="ECO:0007669"/>
    <property type="project" value="TreeGrafter"/>
</dbReference>
<dbReference type="FunFam" id="3.30.70.870:FF:000002">
    <property type="entry name" value="Translation elongation factor 2"/>
    <property type="match status" value="1"/>
</dbReference>
<dbReference type="PROSITE" id="PS51722">
    <property type="entry name" value="G_TR_2"/>
    <property type="match status" value="1"/>
</dbReference>
<dbReference type="InterPro" id="IPR014721">
    <property type="entry name" value="Ribsml_uS5_D2-typ_fold_subgr"/>
</dbReference>
<evidence type="ECO:0000256" key="1">
    <source>
        <dbReference type="ARBA" id="ARBA00022741"/>
    </source>
</evidence>
<dbReference type="Pfam" id="PF14492">
    <property type="entry name" value="EFG_III"/>
    <property type="match status" value="1"/>
</dbReference>
<dbReference type="Gene3D" id="3.40.50.300">
    <property type="entry name" value="P-loop containing nucleotide triphosphate hydrolases"/>
    <property type="match status" value="1"/>
</dbReference>
<dbReference type="Gene3D" id="3.30.230.10">
    <property type="match status" value="1"/>
</dbReference>
<keyword evidence="2" id="KW-0342">GTP-binding</keyword>
<feature type="region of interest" description="Disordered" evidence="3">
    <location>
        <begin position="1012"/>
        <end position="1059"/>
    </location>
</feature>
<evidence type="ECO:0000259" key="4">
    <source>
        <dbReference type="PROSITE" id="PS51722"/>
    </source>
</evidence>
<dbReference type="Gene3D" id="2.40.30.10">
    <property type="entry name" value="Translation factors"/>
    <property type="match status" value="1"/>
</dbReference>
<feature type="compositionally biased region" description="Low complexity" evidence="3">
    <location>
        <begin position="1049"/>
        <end position="1059"/>
    </location>
</feature>
<dbReference type="InterPro" id="IPR041095">
    <property type="entry name" value="EFG_II"/>
</dbReference>
<dbReference type="CDD" id="cd04096">
    <property type="entry name" value="eEF2_snRNP_like_C"/>
    <property type="match status" value="1"/>
</dbReference>
<evidence type="ECO:0000313" key="5">
    <source>
        <dbReference type="EMBL" id="KAK1936028.1"/>
    </source>
</evidence>
<feature type="compositionally biased region" description="Polar residues" evidence="3">
    <location>
        <begin position="1039"/>
        <end position="1048"/>
    </location>
</feature>
<dbReference type="PRINTS" id="PR00315">
    <property type="entry name" value="ELONGATNFCT"/>
</dbReference>
<accession>A0AAD9GCR8</accession>
<dbReference type="InterPro" id="IPR005225">
    <property type="entry name" value="Small_GTP-bd"/>
</dbReference>
<keyword evidence="5" id="KW-0648">Protein biosynthesis</keyword>
<dbReference type="InterPro" id="IPR009000">
    <property type="entry name" value="Transl_B-barrel_sf"/>
</dbReference>
<gene>
    <name evidence="5" type="ORF">X943_001024</name>
</gene>
<dbReference type="GO" id="GO:0043022">
    <property type="term" value="F:ribosome binding"/>
    <property type="evidence" value="ECO:0007669"/>
    <property type="project" value="TreeGrafter"/>
</dbReference>
<dbReference type="GO" id="GO:0005829">
    <property type="term" value="C:cytosol"/>
    <property type="evidence" value="ECO:0007669"/>
    <property type="project" value="TreeGrafter"/>
</dbReference>
<dbReference type="Proteomes" id="UP001195914">
    <property type="component" value="Unassembled WGS sequence"/>
</dbReference>
<protein>
    <submittedName>
        <fullName evidence="5">Elongation factor Tu-like protein</fullName>
    </submittedName>
</protein>
<dbReference type="AlphaFoldDB" id="A0AAD9GCR8"/>
<dbReference type="PANTHER" id="PTHR42908">
    <property type="entry name" value="TRANSLATION ELONGATION FACTOR-RELATED"/>
    <property type="match status" value="1"/>
</dbReference>
<dbReference type="InterPro" id="IPR035647">
    <property type="entry name" value="EFG_III/V"/>
</dbReference>
<evidence type="ECO:0000313" key="6">
    <source>
        <dbReference type="Proteomes" id="UP001195914"/>
    </source>
</evidence>
<dbReference type="InterPro" id="IPR027417">
    <property type="entry name" value="P-loop_NTPase"/>
</dbReference>
<dbReference type="InterPro" id="IPR000795">
    <property type="entry name" value="T_Tr_GTP-bd_dom"/>
</dbReference>
<sequence>MSVHSDLLRCTEHIRNVCFLAHVDHGKTTLSDSLISSVGIISERLSGKLRYLDNREDEQRRMITIKSSSISLIYSPDDTGSKTGSSKCLSKHPCIINLVDCPGHVDFSVEVSTAARLCDGALLIIDAVEGICPQTKAVLRQAWRESVRTVLVLNKVDKLILDIHMTPAEAYNRLRDLVDQVNALMFQLYDEYLNVNNDEEVINVATTTNKEWFFCPSEGNVVFCSALHRWCINLPEFSSHIVEKLNIPASKSAAILKALWSDTYYCSKTKTLKPGKGRGNPLFVQFVLDQIWKVYDCILTSWSPPDIEKCINYCGTTLSPRQAQLLKASDVPSSDEREELLTTVMGSWIPIPNGIIRMIIDCLHNPIEAAKKRLKGICPAIQDYHAYEEVISCEATAPTVVHVAKFLGCDLNIMRLTGDVLHGNERAGEFVAFARIFSGALKVGSRLYICGSANVGSTTEFDDTQSHDEPRRSIYVERIMLCMGADLLDVETGWPGNIVALYLSQHDVGGESASPSTNKMGIRDNMGHVKEVMAWILSLGDPHRQKVKHMGNNLDNRSRFTHQGTLCSVDRHLTLSTDPTFPRFPPLNLEFNNPIIRVSIEPQNVKHTDEFLMGLAYLYISDPAVEIDVLKTGEYVLSCCGEIHLERCINDLTSLYANVAVNVSKPRVSVREGIVNLVPTDTSTVAYSRALSKSVNFPPWQNNTNSIEEPLQTPDLLSHVKSIVPIKGMPGVYMTTSAQKKGTEYATTTIGDAVLLVRALQMPAEVLDYLETNNDDIKRAIYGGEAPSQFGYGSLGQRLTSYLDKVESDIRGIWTECTANRGGQFDVGDLWAISTYRGSRTMLFYNHNSGLQVLNVQSGHVDNSPTASPVSKQTLTRPASLHWRFKDTYKQEEVNTLECSKVVTTIISGFEIASQCGPCTEEPLRGVVFVIEGLYTNHLISGDSISHHNRDSRSTLDLRYGRYPSASNATKEAVSEIPVFNFTPEECSNTAPDDALSKSNAGREDVFTALSPRASHLDPSMNAPVTLDPTADDQHDTESQFSDVLTLQSSRRSGSGISTTGNMISCMRSLCRKAMMQRGRPRIYESVYKHVELQCDQTVLGKMYSVLQKRRTQIISENVRNVTNTFVIEGMIPASESFGLAQDLRSKASGGVIFHLQFSHWELNPDDPFPEVSMTDEAYAGFNMARMLQANVPRKIINNIRKMKGLPGEEKVVAFAEKQRTLSTKK</sequence>
<dbReference type="Gene3D" id="3.30.70.240">
    <property type="match status" value="1"/>
</dbReference>
<dbReference type="GO" id="GO:0003924">
    <property type="term" value="F:GTPase activity"/>
    <property type="evidence" value="ECO:0007669"/>
    <property type="project" value="InterPro"/>
</dbReference>
<dbReference type="Pfam" id="PF00679">
    <property type="entry name" value="EFG_C"/>
    <property type="match status" value="1"/>
</dbReference>
<name>A0AAD9GCR8_BABDI</name>
<dbReference type="NCBIfam" id="TIGR00231">
    <property type="entry name" value="small_GTP"/>
    <property type="match status" value="1"/>
</dbReference>
<dbReference type="SUPFAM" id="SSF54980">
    <property type="entry name" value="EF-G C-terminal domain-like"/>
    <property type="match status" value="2"/>
</dbReference>
<dbReference type="CDD" id="cd01885">
    <property type="entry name" value="EF2"/>
    <property type="match status" value="1"/>
</dbReference>